<gene>
    <name evidence="3" type="ORF">J2I48_22495</name>
</gene>
<protein>
    <submittedName>
        <fullName evidence="3">DUF4136 domain-containing protein</fullName>
    </submittedName>
</protein>
<keyword evidence="1" id="KW-0732">Signal</keyword>
<dbReference type="EMBL" id="JAFMYU010000022">
    <property type="protein sequence ID" value="MBO0933795.1"/>
    <property type="molecule type" value="Genomic_DNA"/>
</dbReference>
<feature type="signal peptide" evidence="1">
    <location>
        <begin position="1"/>
        <end position="21"/>
    </location>
</feature>
<accession>A0A939GBG8</accession>
<reference evidence="3 4" key="1">
    <citation type="submission" date="2021-03" db="EMBL/GenBank/DDBJ databases">
        <title>Fibrella sp. HMF5036 genome sequencing and assembly.</title>
        <authorList>
            <person name="Kang H."/>
            <person name="Kim H."/>
            <person name="Bae S."/>
            <person name="Joh K."/>
        </authorList>
    </citation>
    <scope>NUCLEOTIDE SEQUENCE [LARGE SCALE GENOMIC DNA]</scope>
    <source>
        <strain evidence="3 4">HMF5036</strain>
    </source>
</reference>
<evidence type="ECO:0000313" key="4">
    <source>
        <dbReference type="Proteomes" id="UP000664795"/>
    </source>
</evidence>
<evidence type="ECO:0000256" key="1">
    <source>
        <dbReference type="SAM" id="SignalP"/>
    </source>
</evidence>
<keyword evidence="4" id="KW-1185">Reference proteome</keyword>
<dbReference type="Pfam" id="PF13590">
    <property type="entry name" value="DUF4136"/>
    <property type="match status" value="1"/>
</dbReference>
<feature type="domain" description="DUF4136" evidence="2">
    <location>
        <begin position="20"/>
        <end position="189"/>
    </location>
</feature>
<comment type="caution">
    <text evidence="3">The sequence shown here is derived from an EMBL/GenBank/DDBJ whole genome shotgun (WGS) entry which is preliminary data.</text>
</comment>
<dbReference type="Gene3D" id="3.30.160.670">
    <property type="match status" value="1"/>
</dbReference>
<evidence type="ECO:0000313" key="3">
    <source>
        <dbReference type="EMBL" id="MBO0933795.1"/>
    </source>
</evidence>
<dbReference type="PROSITE" id="PS51257">
    <property type="entry name" value="PROKAR_LIPOPROTEIN"/>
    <property type="match status" value="1"/>
</dbReference>
<proteinExistence type="predicted"/>
<evidence type="ECO:0000259" key="2">
    <source>
        <dbReference type="Pfam" id="PF13590"/>
    </source>
</evidence>
<name>A0A939GBG8_9BACT</name>
<dbReference type="Proteomes" id="UP000664795">
    <property type="component" value="Unassembled WGS sequence"/>
</dbReference>
<dbReference type="AlphaFoldDB" id="A0A939GBG8"/>
<organism evidence="3 4">
    <name type="scientific">Fibrella aquatilis</name>
    <dbReference type="NCBI Taxonomy" id="2817059"/>
    <lineage>
        <taxon>Bacteria</taxon>
        <taxon>Pseudomonadati</taxon>
        <taxon>Bacteroidota</taxon>
        <taxon>Cytophagia</taxon>
        <taxon>Cytophagales</taxon>
        <taxon>Spirosomataceae</taxon>
        <taxon>Fibrella</taxon>
    </lineage>
</organism>
<dbReference type="InterPro" id="IPR025411">
    <property type="entry name" value="DUF4136"/>
</dbReference>
<feature type="chain" id="PRO_5037692582" evidence="1">
    <location>
        <begin position="22"/>
        <end position="194"/>
    </location>
</feature>
<dbReference type="RefSeq" id="WP_207337758.1">
    <property type="nucleotide sequence ID" value="NZ_JAFMYU010000022.1"/>
</dbReference>
<sequence length="194" mass="21917">MKNVLIAALFMGMAACAPRVAVDKAQNIDFSKYRTYAWMQSDVKGSKNPLYYNQLATEQVENTVSGELAKKGLKETTRRPDLLIGYHFFVEEKTRTVTNNNYAGAPFYGPYYGWGRWGYAGWGPAWYGANFGPSYAQEKYEAGTVVVDMVDNRTKRLIWRGSVQNAVGDPTKISSKLVREVERIVEKFPQVTKS</sequence>